<dbReference type="PANTHER" id="PTHR43479">
    <property type="entry name" value="ACREF/ENVCD OPERON REPRESSOR-RELATED"/>
    <property type="match status" value="1"/>
</dbReference>
<dbReference type="Pfam" id="PF00440">
    <property type="entry name" value="TetR_N"/>
    <property type="match status" value="1"/>
</dbReference>
<keyword evidence="5" id="KW-1185">Reference proteome</keyword>
<feature type="domain" description="HTH tetR-type" evidence="3">
    <location>
        <begin position="4"/>
        <end position="64"/>
    </location>
</feature>
<dbReference type="PROSITE" id="PS50977">
    <property type="entry name" value="HTH_TETR_2"/>
    <property type="match status" value="1"/>
</dbReference>
<dbReference type="InterPro" id="IPR025722">
    <property type="entry name" value="TetR"/>
</dbReference>
<dbReference type="EMBL" id="BMFH01000001">
    <property type="protein sequence ID" value="GGD41528.1"/>
    <property type="molecule type" value="Genomic_DNA"/>
</dbReference>
<evidence type="ECO:0000313" key="4">
    <source>
        <dbReference type="EMBL" id="GGD41528.1"/>
    </source>
</evidence>
<proteinExistence type="predicted"/>
<feature type="DNA-binding region" description="H-T-H motif" evidence="2">
    <location>
        <begin position="27"/>
        <end position="46"/>
    </location>
</feature>
<evidence type="ECO:0000259" key="3">
    <source>
        <dbReference type="PROSITE" id="PS50977"/>
    </source>
</evidence>
<comment type="caution">
    <text evidence="4">The sequence shown here is derived from an EMBL/GenBank/DDBJ whole genome shotgun (WGS) entry which is preliminary data.</text>
</comment>
<evidence type="ECO:0000256" key="1">
    <source>
        <dbReference type="ARBA" id="ARBA00023125"/>
    </source>
</evidence>
<evidence type="ECO:0000313" key="5">
    <source>
        <dbReference type="Proteomes" id="UP000625780"/>
    </source>
</evidence>
<accession>A0ABQ1QSK7</accession>
<organism evidence="4 5">
    <name type="scientific">Muriicola marianensis</name>
    <dbReference type="NCBI Taxonomy" id="1324801"/>
    <lineage>
        <taxon>Bacteria</taxon>
        <taxon>Pseudomonadati</taxon>
        <taxon>Bacteroidota</taxon>
        <taxon>Flavobacteriia</taxon>
        <taxon>Flavobacteriales</taxon>
        <taxon>Flavobacteriaceae</taxon>
        <taxon>Muriicola</taxon>
    </lineage>
</organism>
<dbReference type="Proteomes" id="UP000625780">
    <property type="component" value="Unassembled WGS sequence"/>
</dbReference>
<dbReference type="Gene3D" id="1.10.357.10">
    <property type="entry name" value="Tetracycline Repressor, domain 2"/>
    <property type="match status" value="1"/>
</dbReference>
<dbReference type="InterPro" id="IPR009057">
    <property type="entry name" value="Homeodomain-like_sf"/>
</dbReference>
<dbReference type="PANTHER" id="PTHR43479:SF11">
    <property type="entry name" value="ACREF_ENVCD OPERON REPRESSOR-RELATED"/>
    <property type="match status" value="1"/>
</dbReference>
<protein>
    <recommendedName>
        <fullName evidence="3">HTH tetR-type domain-containing protein</fullName>
    </recommendedName>
</protein>
<dbReference type="PRINTS" id="PR00455">
    <property type="entry name" value="HTHTETR"/>
</dbReference>
<keyword evidence="1 2" id="KW-0238">DNA-binding</keyword>
<dbReference type="Pfam" id="PF13972">
    <property type="entry name" value="TetR"/>
    <property type="match status" value="1"/>
</dbReference>
<sequence>MKINKTKKKIILAAVELFNESGIHSVRNQDIAEKSGISLSNFNYHYPTKKDLVLAIFDYMTHVLVEDVYGNRKFIMEGEGLLITKSFFVFQQQFSFFFLDTPNIIKAFPEISKLIREQVEEAFKMIKGVNYLAIGMGYMKPEPPEFPGLYDELAAHQWRNTHFWISYARIKGMEDDLILKGMESQFSLIYPYLTEKGIEANKRFLKKLEQGEV</sequence>
<dbReference type="InterPro" id="IPR001647">
    <property type="entry name" value="HTH_TetR"/>
</dbReference>
<name>A0ABQ1QSK7_9FLAO</name>
<evidence type="ECO:0000256" key="2">
    <source>
        <dbReference type="PROSITE-ProRule" id="PRU00335"/>
    </source>
</evidence>
<gene>
    <name evidence="4" type="ORF">GCM10011361_05760</name>
</gene>
<dbReference type="RefSeq" id="WP_188369200.1">
    <property type="nucleotide sequence ID" value="NZ_BMFH01000001.1"/>
</dbReference>
<reference evidence="5" key="1">
    <citation type="journal article" date="2019" name="Int. J. Syst. Evol. Microbiol.">
        <title>The Global Catalogue of Microorganisms (GCM) 10K type strain sequencing project: providing services to taxonomists for standard genome sequencing and annotation.</title>
        <authorList>
            <consortium name="The Broad Institute Genomics Platform"/>
            <consortium name="The Broad Institute Genome Sequencing Center for Infectious Disease"/>
            <person name="Wu L."/>
            <person name="Ma J."/>
        </authorList>
    </citation>
    <scope>NUCLEOTIDE SEQUENCE [LARGE SCALE GENOMIC DNA]</scope>
    <source>
        <strain evidence="5">CGMCC 1.12606</strain>
    </source>
</reference>
<dbReference type="InterPro" id="IPR050624">
    <property type="entry name" value="HTH-type_Tx_Regulator"/>
</dbReference>
<dbReference type="SUPFAM" id="SSF46689">
    <property type="entry name" value="Homeodomain-like"/>
    <property type="match status" value="1"/>
</dbReference>